<sequence>MEKTVSLIFITDRGANTESNPTTKTEAAIISFRAFKSMLIFLPFFLFFFLKINAFVLVSLFLSLSFFHSLSLSFRSLQSLLVVDSLFHFLLQIKIFLPRLLWFQEILGGSDDVLL</sequence>
<keyword evidence="1" id="KW-0472">Membrane</keyword>
<gene>
    <name evidence="2" type="ORF">DBRI00130_LOCUS36956</name>
</gene>
<proteinExistence type="predicted"/>
<accession>A0A7S4SL93</accession>
<keyword evidence="1" id="KW-1133">Transmembrane helix</keyword>
<evidence type="ECO:0000313" key="2">
    <source>
        <dbReference type="EMBL" id="CAE4648896.1"/>
    </source>
</evidence>
<dbReference type="EMBL" id="HBNS01047967">
    <property type="protein sequence ID" value="CAE4648896.1"/>
    <property type="molecule type" value="Transcribed_RNA"/>
</dbReference>
<reference evidence="2" key="1">
    <citation type="submission" date="2021-01" db="EMBL/GenBank/DDBJ databases">
        <authorList>
            <person name="Corre E."/>
            <person name="Pelletier E."/>
            <person name="Niang G."/>
            <person name="Scheremetjew M."/>
            <person name="Finn R."/>
            <person name="Kale V."/>
            <person name="Holt S."/>
            <person name="Cochrane G."/>
            <person name="Meng A."/>
            <person name="Brown T."/>
            <person name="Cohen L."/>
        </authorList>
    </citation>
    <scope>NUCLEOTIDE SEQUENCE</scope>
    <source>
        <strain evidence="2">GSO104</strain>
    </source>
</reference>
<name>A0A7S4SL93_9STRA</name>
<feature type="transmembrane region" description="Helical" evidence="1">
    <location>
        <begin position="39"/>
        <end position="67"/>
    </location>
</feature>
<organism evidence="2">
    <name type="scientific">Ditylum brightwellii</name>
    <dbReference type="NCBI Taxonomy" id="49249"/>
    <lineage>
        <taxon>Eukaryota</taxon>
        <taxon>Sar</taxon>
        <taxon>Stramenopiles</taxon>
        <taxon>Ochrophyta</taxon>
        <taxon>Bacillariophyta</taxon>
        <taxon>Mediophyceae</taxon>
        <taxon>Lithodesmiophycidae</taxon>
        <taxon>Lithodesmiales</taxon>
        <taxon>Lithodesmiaceae</taxon>
        <taxon>Ditylum</taxon>
    </lineage>
</organism>
<keyword evidence="1" id="KW-0812">Transmembrane</keyword>
<dbReference type="AlphaFoldDB" id="A0A7S4SL93"/>
<feature type="transmembrane region" description="Helical" evidence="1">
    <location>
        <begin position="79"/>
        <end position="97"/>
    </location>
</feature>
<evidence type="ECO:0000256" key="1">
    <source>
        <dbReference type="SAM" id="Phobius"/>
    </source>
</evidence>
<protein>
    <submittedName>
        <fullName evidence="2">Uncharacterized protein</fullName>
    </submittedName>
</protein>